<dbReference type="Gene3D" id="3.40.50.1000">
    <property type="entry name" value="HAD superfamily/HAD-like"/>
    <property type="match status" value="1"/>
</dbReference>
<comment type="similarity">
    <text evidence="1">Belongs to the HAD-like hydrolase superfamily. CbbY/CbbZ/Gph/YieH family.</text>
</comment>
<dbReference type="FunFam" id="3.40.50.1000:FF:000036">
    <property type="entry name" value="HAD family hydrolase"/>
    <property type="match status" value="1"/>
</dbReference>
<dbReference type="GO" id="GO:0046872">
    <property type="term" value="F:metal ion binding"/>
    <property type="evidence" value="ECO:0007669"/>
    <property type="project" value="UniProtKB-KW"/>
</dbReference>
<dbReference type="InterPro" id="IPR041492">
    <property type="entry name" value="HAD_2"/>
</dbReference>
<keyword evidence="3" id="KW-0378">Hydrolase</keyword>
<dbReference type="InterPro" id="IPR023198">
    <property type="entry name" value="PGP-like_dom2"/>
</dbReference>
<dbReference type="InterPro" id="IPR023214">
    <property type="entry name" value="HAD_sf"/>
</dbReference>
<dbReference type="PRINTS" id="PR00413">
    <property type="entry name" value="HADHALOGNASE"/>
</dbReference>
<dbReference type="InterPro" id="IPR036412">
    <property type="entry name" value="HAD-like_sf"/>
</dbReference>
<evidence type="ECO:0000256" key="2">
    <source>
        <dbReference type="ARBA" id="ARBA00022723"/>
    </source>
</evidence>
<dbReference type="Pfam" id="PF13419">
    <property type="entry name" value="HAD_2"/>
    <property type="match status" value="1"/>
</dbReference>
<keyword evidence="2" id="KW-0479">Metal-binding</keyword>
<keyword evidence="5" id="KW-1185">Reference proteome</keyword>
<accession>A0A8J3HY71</accession>
<dbReference type="PANTHER" id="PTHR18901:SF38">
    <property type="entry name" value="PSEUDOURIDINE-5'-PHOSPHATASE"/>
    <property type="match status" value="1"/>
</dbReference>
<protein>
    <recommendedName>
        <fullName evidence="6">Haloacid dehalogenase</fullName>
    </recommendedName>
</protein>
<dbReference type="GO" id="GO:0016787">
    <property type="term" value="F:hydrolase activity"/>
    <property type="evidence" value="ECO:0007669"/>
    <property type="project" value="UniProtKB-KW"/>
</dbReference>
<dbReference type="SUPFAM" id="SSF56784">
    <property type="entry name" value="HAD-like"/>
    <property type="match status" value="1"/>
</dbReference>
<dbReference type="PANTHER" id="PTHR18901">
    <property type="entry name" value="2-DEOXYGLUCOSE-6-PHOSPHATE PHOSPHATASE 2"/>
    <property type="match status" value="1"/>
</dbReference>
<dbReference type="RefSeq" id="WP_220195763.1">
    <property type="nucleotide sequence ID" value="NZ_BNJF01000002.1"/>
</dbReference>
<dbReference type="SFLD" id="SFLDS00003">
    <property type="entry name" value="Haloacid_Dehalogenase"/>
    <property type="match status" value="1"/>
</dbReference>
<dbReference type="CDD" id="cd16423">
    <property type="entry name" value="HAD_BPGM-like"/>
    <property type="match status" value="1"/>
</dbReference>
<dbReference type="InterPro" id="IPR006439">
    <property type="entry name" value="HAD-SF_hydro_IA"/>
</dbReference>
<dbReference type="Gene3D" id="1.10.150.240">
    <property type="entry name" value="Putative phosphatase, domain 2"/>
    <property type="match status" value="1"/>
</dbReference>
<dbReference type="SFLD" id="SFLDG01129">
    <property type="entry name" value="C1.5:_HAD__Beta-PGM__Phosphata"/>
    <property type="match status" value="1"/>
</dbReference>
<evidence type="ECO:0000313" key="4">
    <source>
        <dbReference type="EMBL" id="GHO46382.1"/>
    </source>
</evidence>
<dbReference type="NCBIfam" id="TIGR01509">
    <property type="entry name" value="HAD-SF-IA-v3"/>
    <property type="match status" value="1"/>
</dbReference>
<comment type="caution">
    <text evidence="4">The sequence shown here is derived from an EMBL/GenBank/DDBJ whole genome shotgun (WGS) entry which is preliminary data.</text>
</comment>
<dbReference type="EMBL" id="BNJF01000002">
    <property type="protein sequence ID" value="GHO46382.1"/>
    <property type="molecule type" value="Genomic_DNA"/>
</dbReference>
<reference evidence="4" key="1">
    <citation type="submission" date="2020-10" db="EMBL/GenBank/DDBJ databases">
        <title>Taxonomic study of unclassified bacteria belonging to the class Ktedonobacteria.</title>
        <authorList>
            <person name="Yabe S."/>
            <person name="Wang C.M."/>
            <person name="Zheng Y."/>
            <person name="Sakai Y."/>
            <person name="Cavaletti L."/>
            <person name="Monciardini P."/>
            <person name="Donadio S."/>
        </authorList>
    </citation>
    <scope>NUCLEOTIDE SEQUENCE</scope>
    <source>
        <strain evidence="4">SOSP1-1</strain>
    </source>
</reference>
<sequence>MLKAIIFDFDGLVIDTEMPDFLSWQEIYQEHNAPFALEDWLPLVGTGPGTSPFNIFDHFEEKSGKTFDREAIRQQRIKRHLELIANQPILPGVEDLIHEAKRNGLLLAVASSSPRSWVAGHLKERDLLSYFDAIACGDEVRHAKPRPDVYQSALAQLGVEPHEAIALEDSLNGMRAALAAGIFCVAVPNPLTSHFDFSEASLRLTSLTELSLANIHALIERAGTSTSETH</sequence>
<evidence type="ECO:0008006" key="6">
    <source>
        <dbReference type="Google" id="ProtNLM"/>
    </source>
</evidence>
<proteinExistence type="inferred from homology"/>
<evidence type="ECO:0000313" key="5">
    <source>
        <dbReference type="Proteomes" id="UP000612362"/>
    </source>
</evidence>
<evidence type="ECO:0000256" key="1">
    <source>
        <dbReference type="ARBA" id="ARBA00006171"/>
    </source>
</evidence>
<dbReference type="Proteomes" id="UP000612362">
    <property type="component" value="Unassembled WGS sequence"/>
</dbReference>
<dbReference type="AlphaFoldDB" id="A0A8J3HY71"/>
<evidence type="ECO:0000256" key="3">
    <source>
        <dbReference type="ARBA" id="ARBA00022801"/>
    </source>
</evidence>
<organism evidence="4 5">
    <name type="scientific">Ktedonospora formicarum</name>
    <dbReference type="NCBI Taxonomy" id="2778364"/>
    <lineage>
        <taxon>Bacteria</taxon>
        <taxon>Bacillati</taxon>
        <taxon>Chloroflexota</taxon>
        <taxon>Ktedonobacteria</taxon>
        <taxon>Ktedonobacterales</taxon>
        <taxon>Ktedonobacteraceae</taxon>
        <taxon>Ktedonospora</taxon>
    </lineage>
</organism>
<name>A0A8J3HY71_9CHLR</name>
<gene>
    <name evidence="4" type="primary">yhcW</name>
    <name evidence="4" type="ORF">KSX_45450</name>
</gene>